<evidence type="ECO:0000313" key="6">
    <source>
        <dbReference type="Proteomes" id="UP000321570"/>
    </source>
</evidence>
<dbReference type="OrthoDB" id="10537388at2759"/>
<reference evidence="4 6" key="3">
    <citation type="submission" date="2019-07" db="EMBL/GenBank/DDBJ databases">
        <authorList>
            <person name="Jastrzebski P J."/>
            <person name="Paukszto L."/>
            <person name="Jastrzebski P J."/>
        </authorList>
    </citation>
    <scope>NUCLEOTIDE SEQUENCE [LARGE SCALE GENOMIC DNA]</scope>
    <source>
        <strain evidence="4 6">WMS-il1</strain>
    </source>
</reference>
<gene>
    <name evidence="3" type="ORF">HDID_LOCUS8136</name>
    <name evidence="4" type="ORF">WMSIL1_LOCUS6725</name>
</gene>
<dbReference type="EMBL" id="CABIJS010000222">
    <property type="protein sequence ID" value="VUZ46531.1"/>
    <property type="molecule type" value="Genomic_DNA"/>
</dbReference>
<dbReference type="InterPro" id="IPR011333">
    <property type="entry name" value="SKP1/BTB/POZ_sf"/>
</dbReference>
<dbReference type="WBParaSite" id="HDID_0000813801-mRNA-1">
    <property type="protein sequence ID" value="HDID_0000813801-mRNA-1"/>
    <property type="gene ID" value="HDID_0000813801"/>
</dbReference>
<dbReference type="InterPro" id="IPR001232">
    <property type="entry name" value="SKP1-like"/>
</dbReference>
<evidence type="ECO:0000313" key="4">
    <source>
        <dbReference type="EMBL" id="VUZ46531.1"/>
    </source>
</evidence>
<dbReference type="AlphaFoldDB" id="A0A0R3SS91"/>
<dbReference type="SMART" id="SM00512">
    <property type="entry name" value="Skp1"/>
    <property type="match status" value="1"/>
</dbReference>
<reference evidence="7" key="1">
    <citation type="submission" date="2017-02" db="UniProtKB">
        <authorList>
            <consortium name="WormBaseParasite"/>
        </authorList>
    </citation>
    <scope>IDENTIFICATION</scope>
</reference>
<dbReference type="Proteomes" id="UP000274504">
    <property type="component" value="Unassembled WGS sequence"/>
</dbReference>
<evidence type="ECO:0000313" key="7">
    <source>
        <dbReference type="WBParaSite" id="HDID_0000813801-mRNA-1"/>
    </source>
</evidence>
<dbReference type="Proteomes" id="UP000321570">
    <property type="component" value="Unassembled WGS sequence"/>
</dbReference>
<keyword evidence="6" id="KW-1185">Reference proteome</keyword>
<dbReference type="Pfam" id="PF03931">
    <property type="entry name" value="Skp1_POZ"/>
    <property type="match status" value="1"/>
</dbReference>
<dbReference type="SUPFAM" id="SSF54695">
    <property type="entry name" value="POZ domain"/>
    <property type="match status" value="1"/>
</dbReference>
<evidence type="ECO:0000259" key="2">
    <source>
        <dbReference type="Pfam" id="PF03931"/>
    </source>
</evidence>
<feature type="domain" description="SKP1 component POZ" evidence="2">
    <location>
        <begin position="5"/>
        <end position="59"/>
    </location>
</feature>
<dbReference type="InterPro" id="IPR016073">
    <property type="entry name" value="Skp1_comp_POZ"/>
</dbReference>
<organism evidence="7">
    <name type="scientific">Hymenolepis diminuta</name>
    <name type="common">Rat tapeworm</name>
    <dbReference type="NCBI Taxonomy" id="6216"/>
    <lineage>
        <taxon>Eukaryota</taxon>
        <taxon>Metazoa</taxon>
        <taxon>Spiralia</taxon>
        <taxon>Lophotrochozoa</taxon>
        <taxon>Platyhelminthes</taxon>
        <taxon>Cestoda</taxon>
        <taxon>Eucestoda</taxon>
        <taxon>Cyclophyllidea</taxon>
        <taxon>Hymenolepididae</taxon>
        <taxon>Hymenolepis</taxon>
    </lineage>
</organism>
<comment type="similarity">
    <text evidence="1">Belongs to the SKP1 family.</text>
</comment>
<protein>
    <submittedName>
        <fullName evidence="7">Skp1_POZ domain-containing protein</fullName>
    </submittedName>
</protein>
<dbReference type="Gene3D" id="3.30.710.10">
    <property type="entry name" value="Potassium Channel Kv1.1, Chain A"/>
    <property type="match status" value="1"/>
</dbReference>
<sequence length="137" mass="15742">MEFRKLTVQTKDGLLIDLDDVVVENCSRLSHLIGKSRGETPILENIHSTIMEKIIEWCKLSADRPIYDGPEHEMANCKGHLADWNEDFMRGNFAIISEITRGAIELGCSRLVKSCRFVVIRDMHKMSPCKFFQDPLF</sequence>
<evidence type="ECO:0000256" key="1">
    <source>
        <dbReference type="ARBA" id="ARBA00009993"/>
    </source>
</evidence>
<dbReference type="GO" id="GO:0006511">
    <property type="term" value="P:ubiquitin-dependent protein catabolic process"/>
    <property type="evidence" value="ECO:0007669"/>
    <property type="project" value="InterPro"/>
</dbReference>
<dbReference type="EMBL" id="UYSG01011034">
    <property type="protein sequence ID" value="VDL60454.1"/>
    <property type="molecule type" value="Genomic_DNA"/>
</dbReference>
<evidence type="ECO:0000313" key="3">
    <source>
        <dbReference type="EMBL" id="VDL60454.1"/>
    </source>
</evidence>
<reference evidence="3 5" key="2">
    <citation type="submission" date="2018-11" db="EMBL/GenBank/DDBJ databases">
        <authorList>
            <consortium name="Pathogen Informatics"/>
        </authorList>
    </citation>
    <scope>NUCLEOTIDE SEQUENCE [LARGE SCALE GENOMIC DNA]</scope>
</reference>
<proteinExistence type="inferred from homology"/>
<name>A0A0R3SS91_HYMDI</name>
<accession>A0A0R3SS91</accession>
<evidence type="ECO:0000313" key="5">
    <source>
        <dbReference type="Proteomes" id="UP000274504"/>
    </source>
</evidence>